<keyword evidence="14" id="KW-0446">Lipid-binding</keyword>
<evidence type="ECO:0000256" key="3">
    <source>
        <dbReference type="ARBA" id="ARBA00004613"/>
    </source>
</evidence>
<keyword evidence="10" id="KW-0256">Endoplasmic reticulum</keyword>
<protein>
    <recommendedName>
        <fullName evidence="20">Membrane-associated progesterone receptor component 1</fullName>
    </recommendedName>
</protein>
<reference evidence="24" key="2">
    <citation type="submission" date="2025-08" db="UniProtKB">
        <authorList>
            <consortium name="Ensembl"/>
        </authorList>
    </citation>
    <scope>IDENTIFICATION</scope>
</reference>
<comment type="subcellular location">
    <subcellularLocation>
        <location evidence="2">Endoplasmic reticulum membrane</location>
        <topology evidence="2">Single-pass membrane protein</topology>
    </subcellularLocation>
    <subcellularLocation>
        <location evidence="1">Microsome membrane</location>
        <topology evidence="1">Single-pass membrane protein</topology>
    </subcellularLocation>
    <subcellularLocation>
        <location evidence="18">Mitochondrion outer membrane</location>
        <topology evidence="18">Single-pass membrane protein</topology>
        <orientation evidence="18">Extracellular side</orientation>
    </subcellularLocation>
    <subcellularLocation>
        <location evidence="3">Secreted</location>
    </subcellularLocation>
</comment>
<evidence type="ECO:0000256" key="11">
    <source>
        <dbReference type="ARBA" id="ARBA00022848"/>
    </source>
</evidence>
<feature type="coiled-coil region" evidence="21">
    <location>
        <begin position="290"/>
        <end position="317"/>
    </location>
</feature>
<evidence type="ECO:0000313" key="24">
    <source>
        <dbReference type="Ensembl" id="ENSMUNP00000031836.1"/>
    </source>
</evidence>
<evidence type="ECO:0000256" key="22">
    <source>
        <dbReference type="SAM" id="MobiDB-lite"/>
    </source>
</evidence>
<dbReference type="FunFam" id="3.10.120.10:FF:000003">
    <property type="entry name" value="membrane-associated progesterone receptor component 1"/>
    <property type="match status" value="1"/>
</dbReference>
<feature type="region of interest" description="Disordered" evidence="22">
    <location>
        <begin position="1"/>
        <end position="21"/>
    </location>
</feature>
<keyword evidence="25" id="KW-1185">Reference proteome</keyword>
<feature type="domain" description="Cytochrome b5 heme-binding" evidence="23">
    <location>
        <begin position="231"/>
        <end position="329"/>
    </location>
</feature>
<evidence type="ECO:0000256" key="8">
    <source>
        <dbReference type="ARBA" id="ARBA00022723"/>
    </source>
</evidence>
<keyword evidence="6" id="KW-0754">Steroid-binding</keyword>
<dbReference type="Gene3D" id="3.10.120.10">
    <property type="entry name" value="Cytochrome b5-like heme/steroid binding domain"/>
    <property type="match status" value="1"/>
</dbReference>
<evidence type="ECO:0000256" key="9">
    <source>
        <dbReference type="ARBA" id="ARBA00022787"/>
    </source>
</evidence>
<evidence type="ECO:0000256" key="10">
    <source>
        <dbReference type="ARBA" id="ARBA00022824"/>
    </source>
</evidence>
<dbReference type="GO" id="GO:0005576">
    <property type="term" value="C:extracellular region"/>
    <property type="evidence" value="ECO:0007669"/>
    <property type="project" value="UniProtKB-SubCell"/>
</dbReference>
<keyword evidence="8" id="KW-0479">Metal-binding</keyword>
<keyword evidence="11" id="KW-0492">Microsome</keyword>
<dbReference type="SMART" id="SM01117">
    <property type="entry name" value="Cyt-b5"/>
    <property type="match status" value="1"/>
</dbReference>
<evidence type="ECO:0000256" key="16">
    <source>
        <dbReference type="ARBA" id="ARBA00023136"/>
    </source>
</evidence>
<evidence type="ECO:0000256" key="2">
    <source>
        <dbReference type="ARBA" id="ARBA00004389"/>
    </source>
</evidence>
<reference evidence="24" key="3">
    <citation type="submission" date="2025-09" db="UniProtKB">
        <authorList>
            <consortium name="Ensembl"/>
        </authorList>
    </citation>
    <scope>IDENTIFICATION</scope>
</reference>
<reference evidence="24" key="1">
    <citation type="submission" date="2020-03" db="EMBL/GenBank/DDBJ databases">
        <title>Melopsittacus undulatus (budgerigar) genome, bMelUnd1, maternal haplotype with Z.</title>
        <authorList>
            <person name="Gedman G."/>
            <person name="Mountcastle J."/>
            <person name="Haase B."/>
            <person name="Formenti G."/>
            <person name="Wright T."/>
            <person name="Apodaca J."/>
            <person name="Pelan S."/>
            <person name="Chow W."/>
            <person name="Rhie A."/>
            <person name="Howe K."/>
            <person name="Fedrigo O."/>
            <person name="Jarvis E.D."/>
        </authorList>
    </citation>
    <scope>NUCLEOTIDE SEQUENCE [LARGE SCALE GENOMIC DNA]</scope>
</reference>
<name>A0A8V5FPX4_MELUD</name>
<evidence type="ECO:0000256" key="14">
    <source>
        <dbReference type="ARBA" id="ARBA00023121"/>
    </source>
</evidence>
<keyword evidence="21" id="KW-0175">Coiled coil</keyword>
<dbReference type="PANTHER" id="PTHR10281:SF23">
    <property type="entry name" value="MEMBRANE-ASSOCIATED PROGESTERONE RECEPTOR COMPONENT 1"/>
    <property type="match status" value="1"/>
</dbReference>
<sequence length="360" mass="38773">MEHREGPAVSQQASTGSSPRLTQLRGYVNQTLCQTMLDGAATAAPGPCPTPAHLLPPSKGMAADGALGGAVLASAARRSSPGRSPSELLWPSAAVHHHLVPEPRQEPSGTEPLTLEAAATPQAFLSTALLLPLRGPVPCSSSLPFAAPRLRARRAGAQASAMAREELSVGGEEAAAEGGGLLQEIVSSPLNLTLLSLCLFLLYRILRGEQPSAEAGEAEPPPLPKMKRRDFTLEQLRLYDGVRDPRILMAINGKVFDVTRARKFYGPDGPYGIFAGRDASRGLATFCLDKEALKDEYDDLSDLNAAQQETLRDWESQFIFKYHHVGNLLKEGQEPTVYSDEEDAKDAKEQEKDTKDAKKD</sequence>
<gene>
    <name evidence="24" type="primary">LOC117436254</name>
</gene>
<evidence type="ECO:0000256" key="7">
    <source>
        <dbReference type="ARBA" id="ARBA00022692"/>
    </source>
</evidence>
<keyword evidence="16" id="KW-0472">Membrane</keyword>
<keyword evidence="9" id="KW-1000">Mitochondrion outer membrane</keyword>
<evidence type="ECO:0000256" key="17">
    <source>
        <dbReference type="ARBA" id="ARBA00023170"/>
    </source>
</evidence>
<evidence type="ECO:0000259" key="23">
    <source>
        <dbReference type="SMART" id="SM01117"/>
    </source>
</evidence>
<evidence type="ECO:0000256" key="12">
    <source>
        <dbReference type="ARBA" id="ARBA00022989"/>
    </source>
</evidence>
<feature type="compositionally biased region" description="Polar residues" evidence="22">
    <location>
        <begin position="9"/>
        <end position="21"/>
    </location>
</feature>
<evidence type="ECO:0000256" key="20">
    <source>
        <dbReference type="ARBA" id="ARBA00040437"/>
    </source>
</evidence>
<dbReference type="GO" id="GO:0005789">
    <property type="term" value="C:endoplasmic reticulum membrane"/>
    <property type="evidence" value="ECO:0007669"/>
    <property type="project" value="UniProtKB-SubCell"/>
</dbReference>
<dbReference type="GO" id="GO:0005496">
    <property type="term" value="F:steroid binding"/>
    <property type="evidence" value="ECO:0007669"/>
    <property type="project" value="UniProtKB-KW"/>
</dbReference>
<keyword evidence="12" id="KW-1133">Transmembrane helix</keyword>
<comment type="similarity">
    <text evidence="19">Belongs to the cytochrome b5 family. MAPR subfamily.</text>
</comment>
<feature type="region of interest" description="Disordered" evidence="22">
    <location>
        <begin position="331"/>
        <end position="360"/>
    </location>
</feature>
<dbReference type="SUPFAM" id="SSF55856">
    <property type="entry name" value="Cytochrome b5-like heme/steroid binding domain"/>
    <property type="match status" value="1"/>
</dbReference>
<keyword evidence="7" id="KW-0812">Transmembrane</keyword>
<keyword evidence="13" id="KW-0408">Iron</keyword>
<dbReference type="Proteomes" id="UP000694405">
    <property type="component" value="Chromosome 6"/>
</dbReference>
<evidence type="ECO:0000256" key="18">
    <source>
        <dbReference type="ARBA" id="ARBA00037812"/>
    </source>
</evidence>
<evidence type="ECO:0000256" key="13">
    <source>
        <dbReference type="ARBA" id="ARBA00023004"/>
    </source>
</evidence>
<evidence type="ECO:0000256" key="19">
    <source>
        <dbReference type="ARBA" id="ARBA00038357"/>
    </source>
</evidence>
<accession>A0A8V5FPX4</accession>
<evidence type="ECO:0000256" key="4">
    <source>
        <dbReference type="ARBA" id="ARBA00022525"/>
    </source>
</evidence>
<dbReference type="InterPro" id="IPR001199">
    <property type="entry name" value="Cyt_B5-like_heme/steroid-bd"/>
</dbReference>
<dbReference type="InterPro" id="IPR036400">
    <property type="entry name" value="Cyt_B5-like_heme/steroid_sf"/>
</dbReference>
<evidence type="ECO:0000313" key="25">
    <source>
        <dbReference type="Proteomes" id="UP000694405"/>
    </source>
</evidence>
<evidence type="ECO:0000256" key="21">
    <source>
        <dbReference type="SAM" id="Coils"/>
    </source>
</evidence>
<keyword evidence="15" id="KW-0496">Mitochondrion</keyword>
<dbReference type="PANTHER" id="PTHR10281">
    <property type="entry name" value="MEMBRANE-ASSOCIATED PROGESTERONE RECEPTOR COMPONENT-RELATED"/>
    <property type="match status" value="1"/>
</dbReference>
<proteinExistence type="inferred from homology"/>
<keyword evidence="17" id="KW-0675">Receptor</keyword>
<organism evidence="24 25">
    <name type="scientific">Melopsittacus undulatus</name>
    <name type="common">Budgerigar</name>
    <name type="synonym">Psittacus undulatus</name>
    <dbReference type="NCBI Taxonomy" id="13146"/>
    <lineage>
        <taxon>Eukaryota</taxon>
        <taxon>Metazoa</taxon>
        <taxon>Chordata</taxon>
        <taxon>Craniata</taxon>
        <taxon>Vertebrata</taxon>
        <taxon>Euteleostomi</taxon>
        <taxon>Archelosauria</taxon>
        <taxon>Archosauria</taxon>
        <taxon>Dinosauria</taxon>
        <taxon>Saurischia</taxon>
        <taxon>Theropoda</taxon>
        <taxon>Coelurosauria</taxon>
        <taxon>Aves</taxon>
        <taxon>Neognathae</taxon>
        <taxon>Neoaves</taxon>
        <taxon>Telluraves</taxon>
        <taxon>Australaves</taxon>
        <taxon>Psittaciformes</taxon>
        <taxon>Psittaculidae</taxon>
        <taxon>Melopsittacus</taxon>
    </lineage>
</organism>
<feature type="compositionally biased region" description="Basic and acidic residues" evidence="22">
    <location>
        <begin position="345"/>
        <end position="360"/>
    </location>
</feature>
<dbReference type="GO" id="GO:0046872">
    <property type="term" value="F:metal ion binding"/>
    <property type="evidence" value="ECO:0007669"/>
    <property type="project" value="UniProtKB-KW"/>
</dbReference>
<dbReference type="InterPro" id="IPR050577">
    <property type="entry name" value="MAPR/NEUFC/NENF-like"/>
</dbReference>
<dbReference type="Ensembl" id="ENSMUNT00000033356.1">
    <property type="protein sequence ID" value="ENSMUNP00000031836.1"/>
    <property type="gene ID" value="ENSMUNG00000017429.1"/>
</dbReference>
<dbReference type="AlphaFoldDB" id="A0A8V5FPX4"/>
<dbReference type="GO" id="GO:0005741">
    <property type="term" value="C:mitochondrial outer membrane"/>
    <property type="evidence" value="ECO:0007669"/>
    <property type="project" value="UniProtKB-SubCell"/>
</dbReference>
<evidence type="ECO:0000256" key="6">
    <source>
        <dbReference type="ARBA" id="ARBA00022665"/>
    </source>
</evidence>
<keyword evidence="5" id="KW-0597">Phosphoprotein</keyword>
<evidence type="ECO:0000256" key="15">
    <source>
        <dbReference type="ARBA" id="ARBA00023128"/>
    </source>
</evidence>
<keyword evidence="4" id="KW-0964">Secreted</keyword>
<evidence type="ECO:0000256" key="1">
    <source>
        <dbReference type="ARBA" id="ARBA00004111"/>
    </source>
</evidence>
<dbReference type="Pfam" id="PF00173">
    <property type="entry name" value="Cyt-b5"/>
    <property type="match status" value="1"/>
</dbReference>
<evidence type="ECO:0000256" key="5">
    <source>
        <dbReference type="ARBA" id="ARBA00022553"/>
    </source>
</evidence>